<evidence type="ECO:0000256" key="9">
    <source>
        <dbReference type="ARBA" id="ARBA00023136"/>
    </source>
</evidence>
<keyword evidence="14" id="KW-1185">Reference proteome</keyword>
<dbReference type="SUPFAM" id="SSF56935">
    <property type="entry name" value="Porins"/>
    <property type="match status" value="1"/>
</dbReference>
<evidence type="ECO:0000256" key="4">
    <source>
        <dbReference type="ARBA" id="ARBA00022496"/>
    </source>
</evidence>
<evidence type="ECO:0000256" key="8">
    <source>
        <dbReference type="ARBA" id="ARBA00023077"/>
    </source>
</evidence>
<keyword evidence="13" id="KW-0675">Receptor</keyword>
<keyword evidence="4" id="KW-0410">Iron transport</keyword>
<keyword evidence="9" id="KW-0472">Membrane</keyword>
<dbReference type="PANTHER" id="PTHR32552:SF81">
    <property type="entry name" value="TONB-DEPENDENT OUTER MEMBRANE RECEPTOR"/>
    <property type="match status" value="1"/>
</dbReference>
<protein>
    <submittedName>
        <fullName evidence="13">Outer membrane receptor protein involved in Fe transport</fullName>
    </submittedName>
</protein>
<feature type="region of interest" description="Disordered" evidence="11">
    <location>
        <begin position="1"/>
        <end position="22"/>
    </location>
</feature>
<comment type="caution">
    <text evidence="13">The sequence shown here is derived from an EMBL/GenBank/DDBJ whole genome shotgun (WGS) entry which is preliminary data.</text>
</comment>
<reference evidence="13 14" key="1">
    <citation type="submission" date="2018-04" db="EMBL/GenBank/DDBJ databases">
        <title>Genomic Encyclopedia of Type Strains, Phase III (KMG-III): the genomes of soil and plant-associated and newly described type strains.</title>
        <authorList>
            <person name="Whitman W."/>
        </authorList>
    </citation>
    <scope>NUCLEOTIDE SEQUENCE [LARGE SCALE GENOMIC DNA]</scope>
    <source>
        <strain evidence="13 14">MA101b</strain>
    </source>
</reference>
<evidence type="ECO:0000259" key="12">
    <source>
        <dbReference type="Pfam" id="PF07715"/>
    </source>
</evidence>
<dbReference type="InterPro" id="IPR039426">
    <property type="entry name" value="TonB-dep_rcpt-like"/>
</dbReference>
<sequence length="764" mass="81205">MASSISSAPASAEKTGANPAREITIPAGSLRSALDSLARQTGISIGMAGILPATSTRKTVRARDVAQALQRVLAGTHLRAVRVDATTWRIEPLPVAPIRVRLPRTPPPIVEGGDIIVTASKRDERLSDLPASISILGGPALDHLAGKRGLVDLLATTDGAFSTNLGPGRDRVFLRGVADSAFNGTSQSLVSLYLDDARIGYSSPDPDLRMVDIDRVEILRGPQGTLYGTGALGGVIRIVTTAPDLDKVSGRIAGDVTATNNGAFGGAFEGTLNLPIVTGTLALRASGWTETMPGWIDDTGRDTRDVNRTGRGGGRAALRWAIGGGWTATASGIGQWINARDSQYATKGLSRATAIAEPQDNDFLSGSLDIHGPIGSLDAQSTTAIVSHEFGSTYDASIMAAALGRTAPVAYVEDRAIRLVTQEVRLSDPTARHPWIVGASVLHATTRLKGRFESDSTSTLARDDKEAVFEAAMFAEGTQRLSSALDLKIGLRGFVTVNDIEQRGPDEQSTTKLGVTPSGTLIWHRDDVGLIWLRYASAIRPAGVTRASVDTERRIPGDELQSIELGWRIRGMGDRLTLNGAIFGSTWEHLRSDVVGSDGLLGTVDAGNATNYGIEFGGRFDAAPYGIDFGTTIQRARLTSPANDRGPEDDRRLPVVPDYSARLGLSRRFALIGKPASGYVTARYIGQTRLSFDPLLDRPAGDYATLDAGATLDDGRRQWSIAVDNVLDGRGNSFGFGNPFTLSTTTQTVPIRPRTVTLRLAIRL</sequence>
<evidence type="ECO:0000256" key="7">
    <source>
        <dbReference type="ARBA" id="ARBA00023065"/>
    </source>
</evidence>
<evidence type="ECO:0000256" key="5">
    <source>
        <dbReference type="ARBA" id="ARBA00022692"/>
    </source>
</evidence>
<keyword evidence="7" id="KW-0406">Ion transport</keyword>
<dbReference type="Gene3D" id="2.40.170.20">
    <property type="entry name" value="TonB-dependent receptor, beta-barrel domain"/>
    <property type="match status" value="1"/>
</dbReference>
<accession>A0A2T5GKK0</accession>
<evidence type="ECO:0000313" key="13">
    <source>
        <dbReference type="EMBL" id="PTQ59858.1"/>
    </source>
</evidence>
<dbReference type="Proteomes" id="UP000244189">
    <property type="component" value="Unassembled WGS sequence"/>
</dbReference>
<dbReference type="Pfam" id="PF07715">
    <property type="entry name" value="Plug"/>
    <property type="match status" value="1"/>
</dbReference>
<dbReference type="InterPro" id="IPR012910">
    <property type="entry name" value="Plug_dom"/>
</dbReference>
<dbReference type="InterPro" id="IPR036942">
    <property type="entry name" value="Beta-barrel_TonB_sf"/>
</dbReference>
<keyword evidence="5" id="KW-0812">Transmembrane</keyword>
<feature type="compositionally biased region" description="Low complexity" evidence="11">
    <location>
        <begin position="1"/>
        <end position="12"/>
    </location>
</feature>
<organism evidence="13 14">
    <name type="scientific">Sphingomonas aurantiaca</name>
    <dbReference type="NCBI Taxonomy" id="185949"/>
    <lineage>
        <taxon>Bacteria</taxon>
        <taxon>Pseudomonadati</taxon>
        <taxon>Pseudomonadota</taxon>
        <taxon>Alphaproteobacteria</taxon>
        <taxon>Sphingomonadales</taxon>
        <taxon>Sphingomonadaceae</taxon>
        <taxon>Sphingomonas</taxon>
    </lineage>
</organism>
<evidence type="ECO:0000256" key="1">
    <source>
        <dbReference type="ARBA" id="ARBA00004571"/>
    </source>
</evidence>
<evidence type="ECO:0000256" key="11">
    <source>
        <dbReference type="SAM" id="MobiDB-lite"/>
    </source>
</evidence>
<keyword evidence="10" id="KW-0998">Cell outer membrane</keyword>
<dbReference type="PANTHER" id="PTHR32552">
    <property type="entry name" value="FERRICHROME IRON RECEPTOR-RELATED"/>
    <property type="match status" value="1"/>
</dbReference>
<keyword evidence="8" id="KW-0798">TonB box</keyword>
<name>A0A2T5GKK0_9SPHN</name>
<dbReference type="AlphaFoldDB" id="A0A2T5GKK0"/>
<keyword evidence="2" id="KW-0813">Transport</keyword>
<keyword evidence="3" id="KW-1134">Transmembrane beta strand</keyword>
<gene>
    <name evidence="13" type="ORF">C8J26_2712</name>
</gene>
<evidence type="ECO:0000256" key="6">
    <source>
        <dbReference type="ARBA" id="ARBA00023004"/>
    </source>
</evidence>
<evidence type="ECO:0000256" key="10">
    <source>
        <dbReference type="ARBA" id="ARBA00023237"/>
    </source>
</evidence>
<keyword evidence="6" id="KW-0408">Iron</keyword>
<feature type="domain" description="TonB-dependent receptor plug" evidence="12">
    <location>
        <begin position="126"/>
        <end position="235"/>
    </location>
</feature>
<comment type="subcellular location">
    <subcellularLocation>
        <location evidence="1">Cell outer membrane</location>
        <topology evidence="1">Multi-pass membrane protein</topology>
    </subcellularLocation>
</comment>
<proteinExistence type="predicted"/>
<dbReference type="GO" id="GO:0006826">
    <property type="term" value="P:iron ion transport"/>
    <property type="evidence" value="ECO:0007669"/>
    <property type="project" value="UniProtKB-KW"/>
</dbReference>
<evidence type="ECO:0000256" key="2">
    <source>
        <dbReference type="ARBA" id="ARBA00022448"/>
    </source>
</evidence>
<dbReference type="GO" id="GO:0009279">
    <property type="term" value="C:cell outer membrane"/>
    <property type="evidence" value="ECO:0007669"/>
    <property type="project" value="UniProtKB-SubCell"/>
</dbReference>
<evidence type="ECO:0000313" key="14">
    <source>
        <dbReference type="Proteomes" id="UP000244189"/>
    </source>
</evidence>
<evidence type="ECO:0000256" key="3">
    <source>
        <dbReference type="ARBA" id="ARBA00022452"/>
    </source>
</evidence>
<dbReference type="EMBL" id="QAOG01000004">
    <property type="protein sequence ID" value="PTQ59858.1"/>
    <property type="molecule type" value="Genomic_DNA"/>
</dbReference>
<dbReference type="Gene3D" id="3.55.50.30">
    <property type="match status" value="1"/>
</dbReference>